<organism evidence="3 4">
    <name type="scientific">Cordyceps confragosa</name>
    <name type="common">Lecanicillium lecanii</name>
    <dbReference type="NCBI Taxonomy" id="2714763"/>
    <lineage>
        <taxon>Eukaryota</taxon>
        <taxon>Fungi</taxon>
        <taxon>Dikarya</taxon>
        <taxon>Ascomycota</taxon>
        <taxon>Pezizomycotina</taxon>
        <taxon>Sordariomycetes</taxon>
        <taxon>Hypocreomycetidae</taxon>
        <taxon>Hypocreales</taxon>
        <taxon>Cordycipitaceae</taxon>
        <taxon>Akanthomyces</taxon>
    </lineage>
</organism>
<evidence type="ECO:0000256" key="1">
    <source>
        <dbReference type="SAM" id="MobiDB-lite"/>
    </source>
</evidence>
<dbReference type="InterPro" id="IPR013766">
    <property type="entry name" value="Thioredoxin_domain"/>
</dbReference>
<name>A0A179IKX1_CORDF</name>
<feature type="compositionally biased region" description="Low complexity" evidence="1">
    <location>
        <begin position="48"/>
        <end position="66"/>
    </location>
</feature>
<dbReference type="OrthoDB" id="19690at2759"/>
<dbReference type="AlphaFoldDB" id="A0A179IKX1"/>
<feature type="domain" description="Thioredoxin" evidence="2">
    <location>
        <begin position="82"/>
        <end position="228"/>
    </location>
</feature>
<keyword evidence="4" id="KW-1185">Reference proteome</keyword>
<gene>
    <name evidence="3" type="ORF">LLEC1_06682</name>
</gene>
<proteinExistence type="predicted"/>
<evidence type="ECO:0000313" key="4">
    <source>
        <dbReference type="Proteomes" id="UP000243081"/>
    </source>
</evidence>
<dbReference type="Pfam" id="PF00085">
    <property type="entry name" value="Thioredoxin"/>
    <property type="match status" value="1"/>
</dbReference>
<reference evidence="3 4" key="1">
    <citation type="submission" date="2016-03" db="EMBL/GenBank/DDBJ databases">
        <title>Fine-scale spatial genetic structure of a fungal parasite of coffee scale insects.</title>
        <authorList>
            <person name="Jackson D."/>
            <person name="Zemenick K.A."/>
            <person name="Malloure B."/>
            <person name="Quandt C.A."/>
            <person name="James T.Y."/>
        </authorList>
    </citation>
    <scope>NUCLEOTIDE SEQUENCE [LARGE SCALE GENOMIC DNA]</scope>
    <source>
        <strain evidence="3 4">UM487</strain>
    </source>
</reference>
<sequence>MLHTAAPAPRTLVASLGRYACITRRHSNHTSAKPTAPPLRPPSNVRSTGPAALAAGAAPGRLTLGPSLPRPRPAWSNHLHGHRDRCHAAAFSTSASRHAKNQVFSPVRNNDTFQTYLAVSSYSRIPLLTLWTASWCPACRTVEPLIRSLVESGVGEEHGGVALAPVEFDSPDIMSAGADGLAMTYMITAIPTLLSFDAGEAQTTTKITDGRQLADPEFLTQGHRGPQSCARTLYDPKAKATPPHLATGPWQGTAQQSAALSCIYPGPVRDAKYRTGYGADTR</sequence>
<dbReference type="CDD" id="cd02947">
    <property type="entry name" value="TRX_family"/>
    <property type="match status" value="1"/>
</dbReference>
<comment type="caution">
    <text evidence="3">The sequence shown here is derived from an EMBL/GenBank/DDBJ whole genome shotgun (WGS) entry which is preliminary data.</text>
</comment>
<accession>A0A179IKX1</accession>
<dbReference type="Proteomes" id="UP000243081">
    <property type="component" value="Unassembled WGS sequence"/>
</dbReference>
<dbReference type="EMBL" id="LUKN01000712">
    <property type="protein sequence ID" value="OAR02399.1"/>
    <property type="molecule type" value="Genomic_DNA"/>
</dbReference>
<dbReference type="PROSITE" id="PS51352">
    <property type="entry name" value="THIOREDOXIN_2"/>
    <property type="match status" value="1"/>
</dbReference>
<dbReference type="Gene3D" id="3.40.30.10">
    <property type="entry name" value="Glutaredoxin"/>
    <property type="match status" value="1"/>
</dbReference>
<protein>
    <recommendedName>
        <fullName evidence="2">Thioredoxin domain-containing protein</fullName>
    </recommendedName>
</protein>
<dbReference type="OMA" id="WIQNEAR"/>
<evidence type="ECO:0000259" key="2">
    <source>
        <dbReference type="PROSITE" id="PS51352"/>
    </source>
</evidence>
<dbReference type="InterPro" id="IPR036249">
    <property type="entry name" value="Thioredoxin-like_sf"/>
</dbReference>
<evidence type="ECO:0000313" key="3">
    <source>
        <dbReference type="EMBL" id="OAR02399.1"/>
    </source>
</evidence>
<dbReference type="SUPFAM" id="SSF52833">
    <property type="entry name" value="Thioredoxin-like"/>
    <property type="match status" value="1"/>
</dbReference>
<feature type="region of interest" description="Disordered" evidence="1">
    <location>
        <begin position="26"/>
        <end position="80"/>
    </location>
</feature>